<dbReference type="RefSeq" id="WP_055056697.1">
    <property type="nucleotide sequence ID" value="NZ_CZBA01000020.1"/>
</dbReference>
<proteinExistence type="predicted"/>
<sequence>MAKKTNMKSVRLSDQVMDYVINFEGEGFNQKFENLVLFCMEQEESKKQRITLLDQQIARQYKKLYALQQLSSKIGDVRRALTHLEWRTNDLSGLLDELLEDKDADPKLPFS</sequence>
<organism evidence="1 2">
    <name type="scientific">Blautia obeum</name>
    <dbReference type="NCBI Taxonomy" id="40520"/>
    <lineage>
        <taxon>Bacteria</taxon>
        <taxon>Bacillati</taxon>
        <taxon>Bacillota</taxon>
        <taxon>Clostridia</taxon>
        <taxon>Lachnospirales</taxon>
        <taxon>Lachnospiraceae</taxon>
        <taxon>Blautia</taxon>
    </lineage>
</organism>
<gene>
    <name evidence="1" type="ORF">ERS852533_02889</name>
</gene>
<name>A0A174RW23_9FIRM</name>
<dbReference type="OrthoDB" id="2088323at2"/>
<reference evidence="1 2" key="1">
    <citation type="submission" date="2015-09" db="EMBL/GenBank/DDBJ databases">
        <authorList>
            <consortium name="Pathogen Informatics"/>
        </authorList>
    </citation>
    <scope>NUCLEOTIDE SEQUENCE [LARGE SCALE GENOMIC DNA]</scope>
    <source>
        <strain evidence="1 2">2789STDY5834921</strain>
    </source>
</reference>
<accession>A0A174RW23</accession>
<dbReference type="EMBL" id="CZBA01000020">
    <property type="protein sequence ID" value="CUP88396.1"/>
    <property type="molecule type" value="Genomic_DNA"/>
</dbReference>
<protein>
    <submittedName>
        <fullName evidence="1">Uncharacterized protein</fullName>
    </submittedName>
</protein>
<evidence type="ECO:0000313" key="1">
    <source>
        <dbReference type="EMBL" id="CUP88396.1"/>
    </source>
</evidence>
<dbReference type="AlphaFoldDB" id="A0A174RW23"/>
<evidence type="ECO:0000313" key="2">
    <source>
        <dbReference type="Proteomes" id="UP000095413"/>
    </source>
</evidence>
<dbReference type="Proteomes" id="UP000095413">
    <property type="component" value="Unassembled WGS sequence"/>
</dbReference>